<dbReference type="PANTHER" id="PTHR43031">
    <property type="entry name" value="FAD-DEPENDENT OXIDOREDUCTASE"/>
    <property type="match status" value="1"/>
</dbReference>
<dbReference type="Pfam" id="PF00581">
    <property type="entry name" value="Rhodanese"/>
    <property type="match status" value="1"/>
</dbReference>
<dbReference type="PANTHER" id="PTHR43031:SF1">
    <property type="entry name" value="PYRIDINE NUCLEOTIDE-DISULPHIDE OXIDOREDUCTASE"/>
    <property type="match status" value="1"/>
</dbReference>
<dbReference type="RefSeq" id="WP_344227786.1">
    <property type="nucleotide sequence ID" value="NZ_BAAARI010000009.1"/>
</dbReference>
<dbReference type="InterPro" id="IPR001763">
    <property type="entry name" value="Rhodanese-like_dom"/>
</dbReference>
<feature type="domain" description="Rhodanese" evidence="1">
    <location>
        <begin position="27"/>
        <end position="117"/>
    </location>
</feature>
<evidence type="ECO:0000259" key="1">
    <source>
        <dbReference type="PROSITE" id="PS50206"/>
    </source>
</evidence>
<protein>
    <recommendedName>
        <fullName evidence="1">Rhodanese domain-containing protein</fullName>
    </recommendedName>
</protein>
<dbReference type="EMBL" id="BAAARI010000009">
    <property type="protein sequence ID" value="GAA2574755.1"/>
    <property type="molecule type" value="Genomic_DNA"/>
</dbReference>
<evidence type="ECO:0000313" key="2">
    <source>
        <dbReference type="EMBL" id="GAA2574755.1"/>
    </source>
</evidence>
<dbReference type="SMART" id="SM00450">
    <property type="entry name" value="RHOD"/>
    <property type="match status" value="1"/>
</dbReference>
<proteinExistence type="predicted"/>
<reference evidence="2 3" key="1">
    <citation type="journal article" date="2019" name="Int. J. Syst. Evol. Microbiol.">
        <title>The Global Catalogue of Microorganisms (GCM) 10K type strain sequencing project: providing services to taxonomists for standard genome sequencing and annotation.</title>
        <authorList>
            <consortium name="The Broad Institute Genomics Platform"/>
            <consortium name="The Broad Institute Genome Sequencing Center for Infectious Disease"/>
            <person name="Wu L."/>
            <person name="Ma J."/>
        </authorList>
    </citation>
    <scope>NUCLEOTIDE SEQUENCE [LARGE SCALE GENOMIC DNA]</scope>
    <source>
        <strain evidence="2 3">JCM 16365</strain>
    </source>
</reference>
<accession>A0ABN3PDX1</accession>
<evidence type="ECO:0000313" key="3">
    <source>
        <dbReference type="Proteomes" id="UP001500274"/>
    </source>
</evidence>
<dbReference type="Gene3D" id="3.40.250.10">
    <property type="entry name" value="Rhodanese-like domain"/>
    <property type="match status" value="1"/>
</dbReference>
<dbReference type="Proteomes" id="UP001500274">
    <property type="component" value="Unassembled WGS sequence"/>
</dbReference>
<comment type="caution">
    <text evidence="2">The sequence shown here is derived from an EMBL/GenBank/DDBJ whole genome shotgun (WGS) entry which is preliminary data.</text>
</comment>
<dbReference type="InterPro" id="IPR036873">
    <property type="entry name" value="Rhodanese-like_dom_sf"/>
</dbReference>
<gene>
    <name evidence="2" type="ORF">GCM10009862_12320</name>
</gene>
<keyword evidence="3" id="KW-1185">Reference proteome</keyword>
<sequence length="135" mass="14520">MQDARSYFSSKLAHETDASDVFAARRAGEEFILVDVRSAAAWDQGHIPGAIHLPYREIAERAAELVPNGAAVVVYCWSPGCNAGAKGALAFAEAGYAVKEMIGGYEYWVREGYPAEDASGPLPRHRDPLVSIVAP</sequence>
<dbReference type="SUPFAM" id="SSF52821">
    <property type="entry name" value="Rhodanese/Cell cycle control phosphatase"/>
    <property type="match status" value="1"/>
</dbReference>
<name>A0ABN3PDX1_9MICO</name>
<dbReference type="InterPro" id="IPR050229">
    <property type="entry name" value="GlpE_sulfurtransferase"/>
</dbReference>
<organism evidence="2 3">
    <name type="scientific">Microbacterium binotii</name>
    <dbReference type="NCBI Taxonomy" id="462710"/>
    <lineage>
        <taxon>Bacteria</taxon>
        <taxon>Bacillati</taxon>
        <taxon>Actinomycetota</taxon>
        <taxon>Actinomycetes</taxon>
        <taxon>Micrococcales</taxon>
        <taxon>Microbacteriaceae</taxon>
        <taxon>Microbacterium</taxon>
    </lineage>
</organism>
<dbReference type="PROSITE" id="PS50206">
    <property type="entry name" value="RHODANESE_3"/>
    <property type="match status" value="1"/>
</dbReference>